<reference evidence="5" key="1">
    <citation type="journal article" date="2014" name="Int. J. Syst. Evol. Microbiol.">
        <title>Complete genome sequence of Corynebacterium casei LMG S-19264T (=DSM 44701T), isolated from a smear-ripened cheese.</title>
        <authorList>
            <consortium name="US DOE Joint Genome Institute (JGI-PGF)"/>
            <person name="Walter F."/>
            <person name="Albersmeier A."/>
            <person name="Kalinowski J."/>
            <person name="Ruckert C."/>
        </authorList>
    </citation>
    <scope>NUCLEOTIDE SEQUENCE</scope>
    <source>
        <strain evidence="5">CGMCC 1.15448</strain>
    </source>
</reference>
<dbReference type="PANTHER" id="PTHR30265">
    <property type="entry name" value="RHO-INTERACTING TRANSCRIPTION TERMINATION FACTOR NUSG"/>
    <property type="match status" value="1"/>
</dbReference>
<dbReference type="Gene3D" id="3.30.70.940">
    <property type="entry name" value="NusG, N-terminal domain"/>
    <property type="match status" value="1"/>
</dbReference>
<dbReference type="AlphaFoldDB" id="A0A8J2XVP9"/>
<dbReference type="Pfam" id="PF02357">
    <property type="entry name" value="NusG"/>
    <property type="match status" value="1"/>
</dbReference>
<evidence type="ECO:0000259" key="4">
    <source>
        <dbReference type="SMART" id="SM00738"/>
    </source>
</evidence>
<proteinExistence type="predicted"/>
<feature type="domain" description="NusG-like N-terminal" evidence="4">
    <location>
        <begin position="22"/>
        <end position="119"/>
    </location>
</feature>
<evidence type="ECO:0000256" key="2">
    <source>
        <dbReference type="ARBA" id="ARBA00023015"/>
    </source>
</evidence>
<keyword evidence="1" id="KW-0889">Transcription antitermination</keyword>
<evidence type="ECO:0000256" key="3">
    <source>
        <dbReference type="ARBA" id="ARBA00023163"/>
    </source>
</evidence>
<evidence type="ECO:0000256" key="1">
    <source>
        <dbReference type="ARBA" id="ARBA00022814"/>
    </source>
</evidence>
<keyword evidence="2" id="KW-0805">Transcription regulation</keyword>
<dbReference type="CDD" id="cd09895">
    <property type="entry name" value="NGN_SP_UpxY"/>
    <property type="match status" value="1"/>
</dbReference>
<protein>
    <recommendedName>
        <fullName evidence="4">NusG-like N-terminal domain-containing protein</fullName>
    </recommendedName>
</protein>
<dbReference type="InterPro" id="IPR036735">
    <property type="entry name" value="NGN_dom_sf"/>
</dbReference>
<dbReference type="NCBIfam" id="NF033644">
    <property type="entry name" value="antiterm_UpxY"/>
    <property type="match status" value="1"/>
</dbReference>
<dbReference type="PANTHER" id="PTHR30265:SF4">
    <property type="entry name" value="KOW MOTIF FAMILY PROTEIN, EXPRESSED"/>
    <property type="match status" value="1"/>
</dbReference>
<organism evidence="5 6">
    <name type="scientific">Puia dinghuensis</name>
    <dbReference type="NCBI Taxonomy" id="1792502"/>
    <lineage>
        <taxon>Bacteria</taxon>
        <taxon>Pseudomonadati</taxon>
        <taxon>Bacteroidota</taxon>
        <taxon>Chitinophagia</taxon>
        <taxon>Chitinophagales</taxon>
        <taxon>Chitinophagaceae</taxon>
        <taxon>Puia</taxon>
    </lineage>
</organism>
<dbReference type="EMBL" id="BMJC01000006">
    <property type="protein sequence ID" value="GGB20252.1"/>
    <property type="molecule type" value="Genomic_DNA"/>
</dbReference>
<dbReference type="InterPro" id="IPR008991">
    <property type="entry name" value="Translation_prot_SH3-like_sf"/>
</dbReference>
<sequence>MGVDQRSFTLKTTLYPCVMETLTKWYALYTKPRWEKKVADLLSAKNIESYCPVTRVPRQWSDRRKMITVPLFTGYVFVNSDEQRKTAVRSTTGVINFVYWLNKPAIIPDEEITLIKKFLNENENVQLERVEIRNNDTVRVTHGVLLGFEGTVLSASRNVIKVLLPSLGFMMTAEVKASHVELVQRNQSQSTSLLQV</sequence>
<keyword evidence="3" id="KW-0804">Transcription</keyword>
<keyword evidence="6" id="KW-1185">Reference proteome</keyword>
<evidence type="ECO:0000313" key="5">
    <source>
        <dbReference type="EMBL" id="GGB20252.1"/>
    </source>
</evidence>
<dbReference type="GO" id="GO:0006354">
    <property type="term" value="P:DNA-templated transcription elongation"/>
    <property type="evidence" value="ECO:0007669"/>
    <property type="project" value="InterPro"/>
</dbReference>
<name>A0A8J2XVP9_9BACT</name>
<gene>
    <name evidence="5" type="ORF">GCM10011511_50000</name>
</gene>
<comment type="caution">
    <text evidence="5">The sequence shown here is derived from an EMBL/GenBank/DDBJ whole genome shotgun (WGS) entry which is preliminary data.</text>
</comment>
<dbReference type="SUPFAM" id="SSF50104">
    <property type="entry name" value="Translation proteins SH3-like domain"/>
    <property type="match status" value="1"/>
</dbReference>
<dbReference type="SUPFAM" id="SSF82679">
    <property type="entry name" value="N-utilization substance G protein NusG, N-terminal domain"/>
    <property type="match status" value="1"/>
</dbReference>
<evidence type="ECO:0000313" key="6">
    <source>
        <dbReference type="Proteomes" id="UP000607559"/>
    </source>
</evidence>
<dbReference type="SMART" id="SM00738">
    <property type="entry name" value="NGN"/>
    <property type="match status" value="1"/>
</dbReference>
<accession>A0A8J2XVP9</accession>
<dbReference type="InterPro" id="IPR006645">
    <property type="entry name" value="NGN-like_dom"/>
</dbReference>
<dbReference type="GO" id="GO:0031564">
    <property type="term" value="P:transcription antitermination"/>
    <property type="evidence" value="ECO:0007669"/>
    <property type="project" value="UniProtKB-KW"/>
</dbReference>
<reference evidence="5" key="2">
    <citation type="submission" date="2020-09" db="EMBL/GenBank/DDBJ databases">
        <authorList>
            <person name="Sun Q."/>
            <person name="Zhou Y."/>
        </authorList>
    </citation>
    <scope>NUCLEOTIDE SEQUENCE</scope>
    <source>
        <strain evidence="5">CGMCC 1.15448</strain>
    </source>
</reference>
<dbReference type="InterPro" id="IPR043425">
    <property type="entry name" value="NusG-like"/>
</dbReference>
<dbReference type="Proteomes" id="UP000607559">
    <property type="component" value="Unassembled WGS sequence"/>
</dbReference>